<proteinExistence type="predicted"/>
<dbReference type="KEGG" id="bfn:OI25_6525"/>
<accession>A0AAU8T675</accession>
<gene>
    <name evidence="1" type="ORF">OI25_6525</name>
</gene>
<name>A0AAU8T675_9BURK</name>
<organism evidence="1 2">
    <name type="scientific">Paraburkholderia fungorum</name>
    <dbReference type="NCBI Taxonomy" id="134537"/>
    <lineage>
        <taxon>Bacteria</taxon>
        <taxon>Pseudomonadati</taxon>
        <taxon>Pseudomonadota</taxon>
        <taxon>Betaproteobacteria</taxon>
        <taxon>Burkholderiales</taxon>
        <taxon>Burkholderiaceae</taxon>
        <taxon>Paraburkholderia</taxon>
    </lineage>
</organism>
<dbReference type="EMBL" id="CP010027">
    <property type="protein sequence ID" value="AJZ61770.1"/>
    <property type="molecule type" value="Genomic_DNA"/>
</dbReference>
<dbReference type="Proteomes" id="UP000032614">
    <property type="component" value="Chromosome 2"/>
</dbReference>
<reference evidence="1 2" key="1">
    <citation type="journal article" date="2015" name="Genome Announc.">
        <title>Complete genome sequences for 59 burkholderia isolates, both pathogenic and near neighbor.</title>
        <authorList>
            <person name="Johnson S.L."/>
            <person name="Bishop-Lilly K.A."/>
            <person name="Ladner J.T."/>
            <person name="Daligault H.E."/>
            <person name="Davenport K.W."/>
            <person name="Jaissle J."/>
            <person name="Frey K.G."/>
            <person name="Koroleva G.I."/>
            <person name="Bruce D.C."/>
            <person name="Coyne S.R."/>
            <person name="Broomall S.M."/>
            <person name="Li P.E."/>
            <person name="Teshima H."/>
            <person name="Gibbons H.S."/>
            <person name="Palacios G.F."/>
            <person name="Rosenzweig C.N."/>
            <person name="Redden C.L."/>
            <person name="Xu Y."/>
            <person name="Minogue T.D."/>
            <person name="Chain P.S."/>
        </authorList>
    </citation>
    <scope>NUCLEOTIDE SEQUENCE [LARGE SCALE GENOMIC DNA]</scope>
    <source>
        <strain evidence="1 2">ATCC BAA-463</strain>
    </source>
</reference>
<evidence type="ECO:0000313" key="2">
    <source>
        <dbReference type="Proteomes" id="UP000032614"/>
    </source>
</evidence>
<dbReference type="AlphaFoldDB" id="A0AAU8T675"/>
<evidence type="ECO:0000313" key="1">
    <source>
        <dbReference type="EMBL" id="AJZ61770.1"/>
    </source>
</evidence>
<sequence length="39" mass="4352">MPAQDHRAPPMPVVRLVVSDASHAYLDAVQRQIEQALLK</sequence>
<protein>
    <submittedName>
        <fullName evidence="1">Uncharacterized protein</fullName>
    </submittedName>
</protein>